<dbReference type="GO" id="GO:0016925">
    <property type="term" value="P:protein sumoylation"/>
    <property type="evidence" value="ECO:0007669"/>
    <property type="project" value="TreeGrafter"/>
</dbReference>
<keyword evidence="1" id="KW-0479">Metal-binding</keyword>
<organism evidence="8 9">
    <name type="scientific">Anopheles christyi</name>
    <dbReference type="NCBI Taxonomy" id="43041"/>
    <lineage>
        <taxon>Eukaryota</taxon>
        <taxon>Metazoa</taxon>
        <taxon>Ecdysozoa</taxon>
        <taxon>Arthropoda</taxon>
        <taxon>Hexapoda</taxon>
        <taxon>Insecta</taxon>
        <taxon>Pterygota</taxon>
        <taxon>Neoptera</taxon>
        <taxon>Endopterygota</taxon>
        <taxon>Diptera</taxon>
        <taxon>Nematocera</taxon>
        <taxon>Culicoidea</taxon>
        <taxon>Culicidae</taxon>
        <taxon>Anophelinae</taxon>
        <taxon>Anopheles</taxon>
    </lineage>
</organism>
<dbReference type="Proteomes" id="UP000075881">
    <property type="component" value="Unassembled WGS sequence"/>
</dbReference>
<dbReference type="Pfam" id="PF14634">
    <property type="entry name" value="zf-RING_5"/>
    <property type="match status" value="1"/>
</dbReference>
<dbReference type="GO" id="GO:0007131">
    <property type="term" value="P:reciprocal meiotic recombination"/>
    <property type="evidence" value="ECO:0007669"/>
    <property type="project" value="InterPro"/>
</dbReference>
<dbReference type="InterPro" id="IPR042123">
    <property type="entry name" value="Zip3/RNF212-like"/>
</dbReference>
<keyword evidence="4" id="KW-0469">Meiosis</keyword>
<dbReference type="VEuPathDB" id="VectorBase:ACHR004360"/>
<dbReference type="SUPFAM" id="SSF57850">
    <property type="entry name" value="RING/U-box"/>
    <property type="match status" value="1"/>
</dbReference>
<feature type="region of interest" description="Disordered" evidence="6">
    <location>
        <begin position="142"/>
        <end position="227"/>
    </location>
</feature>
<dbReference type="GO" id="GO:0008270">
    <property type="term" value="F:zinc ion binding"/>
    <property type="evidence" value="ECO:0007669"/>
    <property type="project" value="UniProtKB-KW"/>
</dbReference>
<protein>
    <recommendedName>
        <fullName evidence="7">RING-type domain-containing protein</fullName>
    </recommendedName>
</protein>
<sequence length="321" mass="36889">MSTSNWIHCNICYHLYASKERKFYHLSCLHVLCKPCMAKTNRGTTCPLCKKPLERFTELNDQMERKEKMFYNPGSLKMFSVMHQSVIFQHKQREDMIRGILRRRIAIVQMKEMENVLREKIVETQRRYEKFRTYRRNLQETLRQVSPRYGSGPLIGHGGRTPLQQLTGNRAQQQALPNRVCDPVSSRYPQKRRPNTVTSFPSSPSPSSTDFSFGTPSPSERPLSDTNSSFTRMQHVYTPQVTQGHFMEEGNKPALTGMDDSGISSMQTPTSNISFSGSSRMMSSARMQQQHPFNPSTPARHRAGTSSYRHGQILPSNIPRH</sequence>
<evidence type="ECO:0000313" key="8">
    <source>
        <dbReference type="EnsemblMetazoa" id="ACHR004360-PA"/>
    </source>
</evidence>
<reference evidence="9" key="1">
    <citation type="submission" date="2013-03" db="EMBL/GenBank/DDBJ databases">
        <title>The Genome Sequence of Anopheles christyi ACHKN1017.</title>
        <authorList>
            <consortium name="The Broad Institute Genomics Platform"/>
            <person name="Neafsey D.E."/>
            <person name="Besansky N."/>
            <person name="Walker B."/>
            <person name="Young S.K."/>
            <person name="Zeng Q."/>
            <person name="Gargeya S."/>
            <person name="Fitzgerald M."/>
            <person name="Haas B."/>
            <person name="Abouelleil A."/>
            <person name="Allen A.W."/>
            <person name="Alvarado L."/>
            <person name="Arachchi H.M."/>
            <person name="Berlin A.M."/>
            <person name="Chapman S.B."/>
            <person name="Gainer-Dewar J."/>
            <person name="Goldberg J."/>
            <person name="Griggs A."/>
            <person name="Gujja S."/>
            <person name="Hansen M."/>
            <person name="Howarth C."/>
            <person name="Imamovic A."/>
            <person name="Ireland A."/>
            <person name="Larimer J."/>
            <person name="McCowan C."/>
            <person name="Murphy C."/>
            <person name="Pearson M."/>
            <person name="Poon T.W."/>
            <person name="Priest M."/>
            <person name="Roberts A."/>
            <person name="Saif S."/>
            <person name="Shea T."/>
            <person name="Sisk P."/>
            <person name="Sykes S."/>
            <person name="Wortman J."/>
            <person name="Nusbaum C."/>
            <person name="Birren B."/>
        </authorList>
    </citation>
    <scope>NUCLEOTIDE SEQUENCE [LARGE SCALE GENOMIC DNA]</scope>
    <source>
        <strain evidence="9">ACHKN1017</strain>
    </source>
</reference>
<evidence type="ECO:0000256" key="4">
    <source>
        <dbReference type="ARBA" id="ARBA00023254"/>
    </source>
</evidence>
<dbReference type="PROSITE" id="PS50089">
    <property type="entry name" value="ZF_RING_2"/>
    <property type="match status" value="1"/>
</dbReference>
<evidence type="ECO:0000256" key="2">
    <source>
        <dbReference type="ARBA" id="ARBA00022771"/>
    </source>
</evidence>
<evidence type="ECO:0000256" key="3">
    <source>
        <dbReference type="ARBA" id="ARBA00022833"/>
    </source>
</evidence>
<name>A0A182K0S8_9DIPT</name>
<dbReference type="GO" id="GO:0007129">
    <property type="term" value="P:homologous chromosome pairing at meiosis"/>
    <property type="evidence" value="ECO:0007669"/>
    <property type="project" value="TreeGrafter"/>
</dbReference>
<dbReference type="AlphaFoldDB" id="A0A182K0S8"/>
<keyword evidence="3" id="KW-0862">Zinc</keyword>
<feature type="region of interest" description="Disordered" evidence="6">
    <location>
        <begin position="269"/>
        <end position="321"/>
    </location>
</feature>
<dbReference type="InterPro" id="IPR013087">
    <property type="entry name" value="Znf_C2H2_type"/>
</dbReference>
<dbReference type="Gene3D" id="3.30.40.10">
    <property type="entry name" value="Zinc/RING finger domain, C3HC4 (zinc finger)"/>
    <property type="match status" value="1"/>
</dbReference>
<dbReference type="GO" id="GO:0019789">
    <property type="term" value="F:SUMO transferase activity"/>
    <property type="evidence" value="ECO:0007669"/>
    <property type="project" value="InterPro"/>
</dbReference>
<evidence type="ECO:0000256" key="1">
    <source>
        <dbReference type="ARBA" id="ARBA00022723"/>
    </source>
</evidence>
<feature type="compositionally biased region" description="Low complexity" evidence="6">
    <location>
        <begin position="198"/>
        <end position="218"/>
    </location>
</feature>
<accession>A0A182K0S8</accession>
<keyword evidence="9" id="KW-1185">Reference proteome</keyword>
<dbReference type="InterPro" id="IPR001841">
    <property type="entry name" value="Znf_RING"/>
</dbReference>
<dbReference type="PROSITE" id="PS00518">
    <property type="entry name" value="ZF_RING_1"/>
    <property type="match status" value="1"/>
</dbReference>
<evidence type="ECO:0000256" key="5">
    <source>
        <dbReference type="PROSITE-ProRule" id="PRU00175"/>
    </source>
</evidence>
<dbReference type="PANTHER" id="PTHR22663">
    <property type="entry name" value="RING FINGER PROTEIN NARYA-RELATED"/>
    <property type="match status" value="1"/>
</dbReference>
<dbReference type="GO" id="GO:0000795">
    <property type="term" value="C:synaptonemal complex"/>
    <property type="evidence" value="ECO:0007669"/>
    <property type="project" value="InterPro"/>
</dbReference>
<proteinExistence type="predicted"/>
<feature type="domain" description="RING-type" evidence="7">
    <location>
        <begin position="9"/>
        <end position="50"/>
    </location>
</feature>
<feature type="compositionally biased region" description="Polar residues" evidence="6">
    <location>
        <begin position="162"/>
        <end position="176"/>
    </location>
</feature>
<feature type="compositionally biased region" description="Low complexity" evidence="6">
    <location>
        <begin position="271"/>
        <end position="290"/>
    </location>
</feature>
<reference evidence="8" key="2">
    <citation type="submission" date="2020-05" db="UniProtKB">
        <authorList>
            <consortium name="EnsemblMetazoa"/>
        </authorList>
    </citation>
    <scope>IDENTIFICATION</scope>
    <source>
        <strain evidence="8">ACHKN1017</strain>
    </source>
</reference>
<dbReference type="InterPro" id="IPR013083">
    <property type="entry name" value="Znf_RING/FYVE/PHD"/>
</dbReference>
<dbReference type="PROSITE" id="PS00028">
    <property type="entry name" value="ZINC_FINGER_C2H2_1"/>
    <property type="match status" value="1"/>
</dbReference>
<keyword evidence="2 5" id="KW-0863">Zinc-finger</keyword>
<dbReference type="InterPro" id="IPR017907">
    <property type="entry name" value="Znf_RING_CS"/>
</dbReference>
<dbReference type="PANTHER" id="PTHR22663:SF17">
    <property type="entry name" value="RING FINGER PROTEIN NARYA-RELATED"/>
    <property type="match status" value="1"/>
</dbReference>
<evidence type="ECO:0000256" key="6">
    <source>
        <dbReference type="SAM" id="MobiDB-lite"/>
    </source>
</evidence>
<evidence type="ECO:0000259" key="7">
    <source>
        <dbReference type="PROSITE" id="PS50089"/>
    </source>
</evidence>
<dbReference type="STRING" id="43041.A0A182K0S8"/>
<dbReference type="EnsemblMetazoa" id="ACHR004360-RA">
    <property type="protein sequence ID" value="ACHR004360-PA"/>
    <property type="gene ID" value="ACHR004360"/>
</dbReference>
<evidence type="ECO:0000313" key="9">
    <source>
        <dbReference type="Proteomes" id="UP000075881"/>
    </source>
</evidence>